<accession>A0ABR8ABD1</accession>
<keyword evidence="2" id="KW-1185">Reference proteome</keyword>
<dbReference type="EMBL" id="JACJQH010000019">
    <property type="protein sequence ID" value="MBD2196598.1"/>
    <property type="molecule type" value="Genomic_DNA"/>
</dbReference>
<dbReference type="RefSeq" id="WP_190548567.1">
    <property type="nucleotide sequence ID" value="NZ_CAWPNO010000050.1"/>
</dbReference>
<dbReference type="Proteomes" id="UP000658514">
    <property type="component" value="Unassembled WGS sequence"/>
</dbReference>
<evidence type="ECO:0000313" key="1">
    <source>
        <dbReference type="EMBL" id="MBD2196598.1"/>
    </source>
</evidence>
<comment type="caution">
    <text evidence="1">The sequence shown here is derived from an EMBL/GenBank/DDBJ whole genome shotgun (WGS) entry which is preliminary data.</text>
</comment>
<gene>
    <name evidence="1" type="ORF">H6G24_13995</name>
</gene>
<proteinExistence type="predicted"/>
<protein>
    <submittedName>
        <fullName evidence="1">Uncharacterized protein</fullName>
    </submittedName>
</protein>
<sequence length="76" mass="8936">MMKDISKYFPGIGIAWRNCRTPLRLYGNPVTVIIPHFDGGYLGELREEIRTYYLEEMGPYGNHYYVYVEKPDVVDD</sequence>
<name>A0ABR8ABD1_9CYAN</name>
<reference evidence="1 2" key="1">
    <citation type="journal article" date="2020" name="ISME J.">
        <title>Comparative genomics reveals insights into cyanobacterial evolution and habitat adaptation.</title>
        <authorList>
            <person name="Chen M.Y."/>
            <person name="Teng W.K."/>
            <person name="Zhao L."/>
            <person name="Hu C.X."/>
            <person name="Zhou Y.K."/>
            <person name="Han B.P."/>
            <person name="Song L.R."/>
            <person name="Shu W.S."/>
        </authorList>
    </citation>
    <scope>NUCLEOTIDE SEQUENCE [LARGE SCALE GENOMIC DNA]</scope>
    <source>
        <strain evidence="1 2">FACHB-288</strain>
    </source>
</reference>
<organism evidence="1 2">
    <name type="scientific">Calothrix parietina FACHB-288</name>
    <dbReference type="NCBI Taxonomy" id="2692896"/>
    <lineage>
        <taxon>Bacteria</taxon>
        <taxon>Bacillati</taxon>
        <taxon>Cyanobacteriota</taxon>
        <taxon>Cyanophyceae</taxon>
        <taxon>Nostocales</taxon>
        <taxon>Calotrichaceae</taxon>
        <taxon>Calothrix</taxon>
    </lineage>
</organism>
<evidence type="ECO:0000313" key="2">
    <source>
        <dbReference type="Proteomes" id="UP000658514"/>
    </source>
</evidence>